<dbReference type="AlphaFoldDB" id="A0AAV7L1X2"/>
<comment type="caution">
    <text evidence="1">The sequence shown here is derived from an EMBL/GenBank/DDBJ whole genome shotgun (WGS) entry which is preliminary data.</text>
</comment>
<keyword evidence="2" id="KW-1185">Reference proteome</keyword>
<feature type="non-terminal residue" evidence="1">
    <location>
        <position position="54"/>
    </location>
</feature>
<dbReference type="Proteomes" id="UP001066276">
    <property type="component" value="Chromosome 12"/>
</dbReference>
<evidence type="ECO:0000313" key="1">
    <source>
        <dbReference type="EMBL" id="KAJ1084629.1"/>
    </source>
</evidence>
<dbReference type="EMBL" id="JANPWB010000016">
    <property type="protein sequence ID" value="KAJ1084629.1"/>
    <property type="molecule type" value="Genomic_DNA"/>
</dbReference>
<reference evidence="1" key="1">
    <citation type="journal article" date="2022" name="bioRxiv">
        <title>Sequencing and chromosome-scale assembly of the giantPleurodeles waltlgenome.</title>
        <authorList>
            <person name="Brown T."/>
            <person name="Elewa A."/>
            <person name="Iarovenko S."/>
            <person name="Subramanian E."/>
            <person name="Araus A.J."/>
            <person name="Petzold A."/>
            <person name="Susuki M."/>
            <person name="Suzuki K.-i.T."/>
            <person name="Hayashi T."/>
            <person name="Toyoda A."/>
            <person name="Oliveira C."/>
            <person name="Osipova E."/>
            <person name="Leigh N.D."/>
            <person name="Simon A."/>
            <person name="Yun M.H."/>
        </authorList>
    </citation>
    <scope>NUCLEOTIDE SEQUENCE</scope>
    <source>
        <strain evidence="1">20211129_DDA</strain>
        <tissue evidence="1">Liver</tissue>
    </source>
</reference>
<sequence length="54" mass="6223">LFRFLYTCSLLQGGYQCHMCPINGTYNVGDMSQDIEVTFHCRQILHLRENDVAA</sequence>
<name>A0AAV7L1X2_PLEWA</name>
<organism evidence="1 2">
    <name type="scientific">Pleurodeles waltl</name>
    <name type="common">Iberian ribbed newt</name>
    <dbReference type="NCBI Taxonomy" id="8319"/>
    <lineage>
        <taxon>Eukaryota</taxon>
        <taxon>Metazoa</taxon>
        <taxon>Chordata</taxon>
        <taxon>Craniata</taxon>
        <taxon>Vertebrata</taxon>
        <taxon>Euteleostomi</taxon>
        <taxon>Amphibia</taxon>
        <taxon>Batrachia</taxon>
        <taxon>Caudata</taxon>
        <taxon>Salamandroidea</taxon>
        <taxon>Salamandridae</taxon>
        <taxon>Pleurodelinae</taxon>
        <taxon>Pleurodeles</taxon>
    </lineage>
</organism>
<protein>
    <submittedName>
        <fullName evidence="1">Uncharacterized protein</fullName>
    </submittedName>
</protein>
<proteinExistence type="predicted"/>
<gene>
    <name evidence="1" type="ORF">NDU88_004775</name>
</gene>
<evidence type="ECO:0000313" key="2">
    <source>
        <dbReference type="Proteomes" id="UP001066276"/>
    </source>
</evidence>
<feature type="non-terminal residue" evidence="1">
    <location>
        <position position="1"/>
    </location>
</feature>
<accession>A0AAV7L1X2</accession>